<protein>
    <submittedName>
        <fullName evidence="2">Uncharacterized protein</fullName>
    </submittedName>
</protein>
<feature type="region of interest" description="Disordered" evidence="1">
    <location>
        <begin position="1"/>
        <end position="57"/>
    </location>
</feature>
<accession>A0A4E9EK09</accession>
<sequence length="197" mass="22962">MKTTAERSYELGRLDDPKQLTTLQIAKPKRPSYSDYKAKEEVVTGPRSSVPTHIRGDRDAESYNELLAGDQEAFKPELNLYRMDREEYNKQNDAANDSEEHDNISLFFFNLKAACGIDENLRRKQACQQYFAVLKEASSLKINWADWITRWEKSITLAKLRNVAEAQHPTTWFEDLQQALENTFKIFIRIESSQYKT</sequence>
<proteinExistence type="predicted"/>
<dbReference type="EMBL" id="CAAKMV010000170">
    <property type="protein sequence ID" value="VIO62954.1"/>
    <property type="molecule type" value="Genomic_DNA"/>
</dbReference>
<feature type="compositionally biased region" description="Basic and acidic residues" evidence="1">
    <location>
        <begin position="1"/>
        <end position="18"/>
    </location>
</feature>
<dbReference type="AlphaFoldDB" id="A0A4E9EK09"/>
<name>A0A4E9EK09_GIBZA</name>
<evidence type="ECO:0000256" key="1">
    <source>
        <dbReference type="SAM" id="MobiDB-lite"/>
    </source>
</evidence>
<evidence type="ECO:0000313" key="2">
    <source>
        <dbReference type="EMBL" id="VIO62954.1"/>
    </source>
</evidence>
<reference evidence="2" key="1">
    <citation type="submission" date="2019-04" db="EMBL/GenBank/DDBJ databases">
        <authorList>
            <person name="Melise S."/>
            <person name="Noan J."/>
            <person name="Okalmin O."/>
        </authorList>
    </citation>
    <scope>NUCLEOTIDE SEQUENCE</scope>
    <source>
        <strain evidence="2">FN9</strain>
    </source>
</reference>
<gene>
    <name evidence="2" type="ORF">FUG_LOCUS509888</name>
</gene>
<organism evidence="2">
    <name type="scientific">Gibberella zeae</name>
    <name type="common">Wheat head blight fungus</name>
    <name type="synonym">Fusarium graminearum</name>
    <dbReference type="NCBI Taxonomy" id="5518"/>
    <lineage>
        <taxon>Eukaryota</taxon>
        <taxon>Fungi</taxon>
        <taxon>Dikarya</taxon>
        <taxon>Ascomycota</taxon>
        <taxon>Pezizomycotina</taxon>
        <taxon>Sordariomycetes</taxon>
        <taxon>Hypocreomycetidae</taxon>
        <taxon>Hypocreales</taxon>
        <taxon>Nectriaceae</taxon>
        <taxon>Fusarium</taxon>
    </lineage>
</organism>